<dbReference type="PRINTS" id="PR00344">
    <property type="entry name" value="BCTRLSENSOR"/>
</dbReference>
<dbReference type="SUPFAM" id="SSF55785">
    <property type="entry name" value="PYP-like sensor domain (PAS domain)"/>
    <property type="match status" value="3"/>
</dbReference>
<dbReference type="InterPro" id="IPR003594">
    <property type="entry name" value="HATPase_dom"/>
</dbReference>
<dbReference type="Pfam" id="PF13188">
    <property type="entry name" value="PAS_8"/>
    <property type="match status" value="1"/>
</dbReference>
<feature type="domain" description="Histidine kinase" evidence="7">
    <location>
        <begin position="400"/>
        <end position="614"/>
    </location>
</feature>
<evidence type="ECO:0000256" key="3">
    <source>
        <dbReference type="ARBA" id="ARBA00022553"/>
    </source>
</evidence>
<dbReference type="SUPFAM" id="SSF47384">
    <property type="entry name" value="Homodimeric domain of signal transducing histidine kinase"/>
    <property type="match status" value="1"/>
</dbReference>
<organism evidence="10 11">
    <name type="scientific">Mycoplana rhizolycopersici</name>
    <dbReference type="NCBI Taxonomy" id="2746702"/>
    <lineage>
        <taxon>Bacteria</taxon>
        <taxon>Pseudomonadati</taxon>
        <taxon>Pseudomonadota</taxon>
        <taxon>Alphaproteobacteria</taxon>
        <taxon>Hyphomicrobiales</taxon>
        <taxon>Rhizobiaceae</taxon>
        <taxon>Mycoplana</taxon>
    </lineage>
</organism>
<dbReference type="CDD" id="cd00130">
    <property type="entry name" value="PAS"/>
    <property type="match status" value="1"/>
</dbReference>
<dbReference type="NCBIfam" id="TIGR00229">
    <property type="entry name" value="sensory_box"/>
    <property type="match status" value="1"/>
</dbReference>
<dbReference type="PROSITE" id="PS50112">
    <property type="entry name" value="PAS"/>
    <property type="match status" value="1"/>
</dbReference>
<keyword evidence="4" id="KW-0808">Transferase</keyword>
<dbReference type="Proteomes" id="UP000659172">
    <property type="component" value="Unassembled WGS sequence"/>
</dbReference>
<keyword evidence="5" id="KW-0418">Kinase</keyword>
<dbReference type="Pfam" id="PF02518">
    <property type="entry name" value="HATPase_c"/>
    <property type="match status" value="1"/>
</dbReference>
<feature type="domain" description="PAS" evidence="8">
    <location>
        <begin position="260"/>
        <end position="314"/>
    </location>
</feature>
<keyword evidence="11" id="KW-1185">Reference proteome</keyword>
<evidence type="ECO:0000256" key="6">
    <source>
        <dbReference type="SAM" id="Coils"/>
    </source>
</evidence>
<dbReference type="EC" id="2.7.13.3" evidence="2"/>
<dbReference type="Gene3D" id="1.10.287.130">
    <property type="match status" value="1"/>
</dbReference>
<dbReference type="InterPro" id="IPR000014">
    <property type="entry name" value="PAS"/>
</dbReference>
<dbReference type="PANTHER" id="PTHR43304:SF1">
    <property type="entry name" value="PAC DOMAIN-CONTAINING PROTEIN"/>
    <property type="match status" value="1"/>
</dbReference>
<keyword evidence="3" id="KW-0597">Phosphoprotein</keyword>
<dbReference type="Pfam" id="PF00512">
    <property type="entry name" value="HisKA"/>
    <property type="match status" value="1"/>
</dbReference>
<evidence type="ECO:0000313" key="11">
    <source>
        <dbReference type="Proteomes" id="UP000659172"/>
    </source>
</evidence>
<evidence type="ECO:0000259" key="8">
    <source>
        <dbReference type="PROSITE" id="PS50112"/>
    </source>
</evidence>
<evidence type="ECO:0000256" key="2">
    <source>
        <dbReference type="ARBA" id="ARBA00012438"/>
    </source>
</evidence>
<dbReference type="InterPro" id="IPR013656">
    <property type="entry name" value="PAS_4"/>
</dbReference>
<dbReference type="SMART" id="SM00388">
    <property type="entry name" value="HisKA"/>
    <property type="match status" value="1"/>
</dbReference>
<feature type="coiled-coil region" evidence="6">
    <location>
        <begin position="370"/>
        <end position="400"/>
    </location>
</feature>
<dbReference type="RefSeq" id="WP_176949814.1">
    <property type="nucleotide sequence ID" value="NZ_JABXYK010000006.1"/>
</dbReference>
<comment type="caution">
    <text evidence="10">The sequence shown here is derived from an EMBL/GenBank/DDBJ whole genome shotgun (WGS) entry which is preliminary data.</text>
</comment>
<evidence type="ECO:0000256" key="5">
    <source>
        <dbReference type="ARBA" id="ARBA00022777"/>
    </source>
</evidence>
<name>A0ABX2QDI6_9HYPH</name>
<dbReference type="InterPro" id="IPR000700">
    <property type="entry name" value="PAS-assoc_C"/>
</dbReference>
<dbReference type="Gene3D" id="3.30.565.10">
    <property type="entry name" value="Histidine kinase-like ATPase, C-terminal domain"/>
    <property type="match status" value="1"/>
</dbReference>
<dbReference type="InterPro" id="IPR004358">
    <property type="entry name" value="Sig_transdc_His_kin-like_C"/>
</dbReference>
<dbReference type="EMBL" id="JABXYK010000006">
    <property type="protein sequence ID" value="NVP55821.1"/>
    <property type="molecule type" value="Genomic_DNA"/>
</dbReference>
<dbReference type="InterPro" id="IPR001610">
    <property type="entry name" value="PAC"/>
</dbReference>
<reference evidence="10 11" key="1">
    <citation type="submission" date="2020-06" db="EMBL/GenBank/DDBJ databases">
        <title>Rhizobium sp.nov. isolated from the tomato plant.</title>
        <authorList>
            <person name="Thin K.K."/>
            <person name="Zhang X."/>
            <person name="He S."/>
        </authorList>
    </citation>
    <scope>NUCLEOTIDE SEQUENCE [LARGE SCALE GENOMIC DNA]</scope>
    <source>
        <strain evidence="10 11">DBTS2</strain>
    </source>
</reference>
<evidence type="ECO:0000256" key="1">
    <source>
        <dbReference type="ARBA" id="ARBA00000085"/>
    </source>
</evidence>
<dbReference type="PANTHER" id="PTHR43304">
    <property type="entry name" value="PHYTOCHROME-LIKE PROTEIN CPH1"/>
    <property type="match status" value="1"/>
</dbReference>
<dbReference type="PROSITE" id="PS50113">
    <property type="entry name" value="PAC"/>
    <property type="match status" value="1"/>
</dbReference>
<dbReference type="InterPro" id="IPR036097">
    <property type="entry name" value="HisK_dim/P_sf"/>
</dbReference>
<dbReference type="PROSITE" id="PS50109">
    <property type="entry name" value="HIS_KIN"/>
    <property type="match status" value="1"/>
</dbReference>
<dbReference type="CDD" id="cd00082">
    <property type="entry name" value="HisKA"/>
    <property type="match status" value="1"/>
</dbReference>
<dbReference type="SMART" id="SM00387">
    <property type="entry name" value="HATPase_c"/>
    <property type="match status" value="1"/>
</dbReference>
<feature type="domain" description="PAC" evidence="9">
    <location>
        <begin position="331"/>
        <end position="382"/>
    </location>
</feature>
<dbReference type="Pfam" id="PF08448">
    <property type="entry name" value="PAS_4"/>
    <property type="match status" value="1"/>
</dbReference>
<evidence type="ECO:0000259" key="7">
    <source>
        <dbReference type="PROSITE" id="PS50109"/>
    </source>
</evidence>
<dbReference type="InterPro" id="IPR036890">
    <property type="entry name" value="HATPase_C_sf"/>
</dbReference>
<gene>
    <name evidence="10" type="ORF">HV823_11215</name>
</gene>
<dbReference type="InterPro" id="IPR003661">
    <property type="entry name" value="HisK_dim/P_dom"/>
</dbReference>
<keyword evidence="6" id="KW-0175">Coiled coil</keyword>
<accession>A0ABX2QDI6</accession>
<dbReference type="Pfam" id="PF12860">
    <property type="entry name" value="PAS_7"/>
    <property type="match status" value="1"/>
</dbReference>
<dbReference type="SUPFAM" id="SSF55874">
    <property type="entry name" value="ATPase domain of HSP90 chaperone/DNA topoisomerase II/histidine kinase"/>
    <property type="match status" value="1"/>
</dbReference>
<dbReference type="InterPro" id="IPR005467">
    <property type="entry name" value="His_kinase_dom"/>
</dbReference>
<comment type="catalytic activity">
    <reaction evidence="1">
        <text>ATP + protein L-histidine = ADP + protein N-phospho-L-histidine.</text>
        <dbReference type="EC" id="2.7.13.3"/>
    </reaction>
</comment>
<sequence>MAFTDMQSPQDFSESLYESMPFPVILTDAAGTGFFLNDAARRALGWKGDGSEPLAAVLGQADLVPRLQGYAVSGRAHSHTLRFNCADESDFEAAAHVISIRSTEGEAGYALLLRSLLTGGSHGEQVLLGSRIYSALDTIPEGVAIFDRDEKILVFNRAFRDGCGAAKDAVRVGATVESIIRANVGAGNYRGIVPGTPDAEAMIQSRLRDHRRETGRVHTVQRADGRWIRSESHVMDSGEVVGLRIDITDLKAIEHELEIKHRQYTKLLQLLPDLIVRTDKDLVIQFCNEPYATFYGSTPEKLVGTHVMDLVSTEQPVLDELERLTPDNPLATVELAIRNAEGEERWLLWTATAIFEDGLPTEFVGAGRDVTELKRQHERLAEQARELQRKNEALNQFAATVSHDLKSPIRHIASFAEMILDDVESGQLGDLSTHAAYVRRAAFRMQKLVDRLLEYAQIAYQIRYVKSVPLDAVVADALTLLEGHIRESAATIDAKPLPRVKGDPELLRRLMQNLIGNAIKYRRRDSRPSVRIYGEGTADSVRIVVEDDGIGIDPKHAETIFGLFQRLHQDEKIYDGTGIGLALAQRIVESHSGTVTLDTSYRDGARFIVVLPRG</sequence>
<dbReference type="SMART" id="SM00091">
    <property type="entry name" value="PAS"/>
    <property type="match status" value="3"/>
</dbReference>
<evidence type="ECO:0000313" key="10">
    <source>
        <dbReference type="EMBL" id="NVP55821.1"/>
    </source>
</evidence>
<evidence type="ECO:0000256" key="4">
    <source>
        <dbReference type="ARBA" id="ARBA00022679"/>
    </source>
</evidence>
<dbReference type="InterPro" id="IPR035965">
    <property type="entry name" value="PAS-like_dom_sf"/>
</dbReference>
<dbReference type="InterPro" id="IPR052162">
    <property type="entry name" value="Sensor_kinase/Photoreceptor"/>
</dbReference>
<protein>
    <recommendedName>
        <fullName evidence="2">histidine kinase</fullName>
        <ecNumber evidence="2">2.7.13.3</ecNumber>
    </recommendedName>
</protein>
<proteinExistence type="predicted"/>
<dbReference type="Gene3D" id="3.30.450.20">
    <property type="entry name" value="PAS domain"/>
    <property type="match status" value="2"/>
</dbReference>
<evidence type="ECO:0000259" key="9">
    <source>
        <dbReference type="PROSITE" id="PS50113"/>
    </source>
</evidence>
<dbReference type="SMART" id="SM00086">
    <property type="entry name" value="PAC"/>
    <property type="match status" value="1"/>
</dbReference>